<feature type="region of interest" description="Disordered" evidence="1">
    <location>
        <begin position="1"/>
        <end position="85"/>
    </location>
</feature>
<gene>
    <name evidence="2" type="ORF">ARALYDRAFT_917660</name>
</gene>
<dbReference type="EMBL" id="GL348720">
    <property type="protein sequence ID" value="EFH41854.1"/>
    <property type="molecule type" value="Genomic_DNA"/>
</dbReference>
<evidence type="ECO:0000313" key="2">
    <source>
        <dbReference type="EMBL" id="EFH41854.1"/>
    </source>
</evidence>
<feature type="compositionally biased region" description="Basic and acidic residues" evidence="1">
    <location>
        <begin position="1"/>
        <end position="10"/>
    </location>
</feature>
<name>D7MKE6_ARALL</name>
<accession>D7MKE6</accession>
<keyword evidence="3" id="KW-1185">Reference proteome</keyword>
<dbReference type="HOGENOM" id="CLU_1490997_0_0_1"/>
<feature type="compositionally biased region" description="Low complexity" evidence="1">
    <location>
        <begin position="15"/>
        <end position="39"/>
    </location>
</feature>
<evidence type="ECO:0000313" key="3">
    <source>
        <dbReference type="Proteomes" id="UP000008694"/>
    </source>
</evidence>
<protein>
    <submittedName>
        <fullName evidence="2">Predicted protein</fullName>
    </submittedName>
</protein>
<feature type="compositionally biased region" description="Basic residues" evidence="1">
    <location>
        <begin position="66"/>
        <end position="82"/>
    </location>
</feature>
<sequence length="181" mass="20008">MLQSEEDRLSKHLRSVPSSAPPSASSSSPTLLYTSSEPSQNHPSTHGSGNHSYSNNSNYGGNRGNRGNRGRGRGGRGYRGRGGRFYNNNYWQPPYPSWPSPPYHNMLQPSSHTPLGTKTDCLIGPCLHKDANKLPVQIKDFFGRGKHMAPEAQNWIVPLSSWINSAFSSNSDNTYRAGYQE</sequence>
<evidence type="ECO:0000256" key="1">
    <source>
        <dbReference type="SAM" id="MobiDB-lite"/>
    </source>
</evidence>
<dbReference type="AlphaFoldDB" id="D7MKE6"/>
<dbReference type="Proteomes" id="UP000008694">
    <property type="component" value="Unassembled WGS sequence"/>
</dbReference>
<proteinExistence type="predicted"/>
<feature type="compositionally biased region" description="Low complexity" evidence="1">
    <location>
        <begin position="47"/>
        <end position="60"/>
    </location>
</feature>
<reference evidence="3" key="1">
    <citation type="journal article" date="2011" name="Nat. Genet.">
        <title>The Arabidopsis lyrata genome sequence and the basis of rapid genome size change.</title>
        <authorList>
            <person name="Hu T.T."/>
            <person name="Pattyn P."/>
            <person name="Bakker E.G."/>
            <person name="Cao J."/>
            <person name="Cheng J.-F."/>
            <person name="Clark R.M."/>
            <person name="Fahlgren N."/>
            <person name="Fawcett J.A."/>
            <person name="Grimwood J."/>
            <person name="Gundlach H."/>
            <person name="Haberer G."/>
            <person name="Hollister J.D."/>
            <person name="Ossowski S."/>
            <person name="Ottilar R.P."/>
            <person name="Salamov A.A."/>
            <person name="Schneeberger K."/>
            <person name="Spannagl M."/>
            <person name="Wang X."/>
            <person name="Yang L."/>
            <person name="Nasrallah M.E."/>
            <person name="Bergelson J."/>
            <person name="Carrington J.C."/>
            <person name="Gaut B.S."/>
            <person name="Schmutz J."/>
            <person name="Mayer K.F.X."/>
            <person name="Van de Peer Y."/>
            <person name="Grigoriev I.V."/>
            <person name="Nordborg M."/>
            <person name="Weigel D."/>
            <person name="Guo Y.-L."/>
        </authorList>
    </citation>
    <scope>NUCLEOTIDE SEQUENCE [LARGE SCALE GENOMIC DNA]</scope>
    <source>
        <strain evidence="3">cv. MN47</strain>
    </source>
</reference>
<organism evidence="3">
    <name type="scientific">Arabidopsis lyrata subsp. lyrata</name>
    <name type="common">Lyre-leaved rock-cress</name>
    <dbReference type="NCBI Taxonomy" id="81972"/>
    <lineage>
        <taxon>Eukaryota</taxon>
        <taxon>Viridiplantae</taxon>
        <taxon>Streptophyta</taxon>
        <taxon>Embryophyta</taxon>
        <taxon>Tracheophyta</taxon>
        <taxon>Spermatophyta</taxon>
        <taxon>Magnoliopsida</taxon>
        <taxon>eudicotyledons</taxon>
        <taxon>Gunneridae</taxon>
        <taxon>Pentapetalae</taxon>
        <taxon>rosids</taxon>
        <taxon>malvids</taxon>
        <taxon>Brassicales</taxon>
        <taxon>Brassicaceae</taxon>
        <taxon>Camelineae</taxon>
        <taxon>Arabidopsis</taxon>
    </lineage>
</organism>
<dbReference type="Gramene" id="scaffold_801060.1">
    <property type="protein sequence ID" value="scaffold_801060.1"/>
    <property type="gene ID" value="scaffold_801060.1"/>
</dbReference>